<proteinExistence type="inferred from homology"/>
<evidence type="ECO:0000256" key="13">
    <source>
        <dbReference type="ARBA" id="ARBA00022807"/>
    </source>
</evidence>
<evidence type="ECO:0000256" key="16">
    <source>
        <dbReference type="SAM" id="MobiDB-lite"/>
    </source>
</evidence>
<feature type="domain" description="A20-type" evidence="18">
    <location>
        <begin position="997"/>
        <end position="1032"/>
    </location>
</feature>
<feature type="compositionally biased region" description="Low complexity" evidence="16">
    <location>
        <begin position="252"/>
        <end position="285"/>
    </location>
</feature>
<dbReference type="Gene3D" id="4.10.240.30">
    <property type="match status" value="2"/>
</dbReference>
<feature type="compositionally biased region" description="Polar residues" evidence="16">
    <location>
        <begin position="241"/>
        <end position="251"/>
    </location>
</feature>
<dbReference type="GO" id="GO:0004843">
    <property type="term" value="F:cysteine-type deubiquitinase activity"/>
    <property type="evidence" value="ECO:0007669"/>
    <property type="project" value="UniProtKB-EC"/>
</dbReference>
<feature type="domain" description="OTU" evidence="17">
    <location>
        <begin position="372"/>
        <end position="560"/>
    </location>
</feature>
<feature type="compositionally biased region" description="Polar residues" evidence="16">
    <location>
        <begin position="871"/>
        <end position="880"/>
    </location>
</feature>
<evidence type="ECO:0000256" key="3">
    <source>
        <dbReference type="ARBA" id="ARBA00004496"/>
    </source>
</evidence>
<feature type="region of interest" description="Disordered" evidence="16">
    <location>
        <begin position="700"/>
        <end position="721"/>
    </location>
</feature>
<evidence type="ECO:0000256" key="1">
    <source>
        <dbReference type="ARBA" id="ARBA00000707"/>
    </source>
</evidence>
<evidence type="ECO:0000313" key="19">
    <source>
        <dbReference type="EMBL" id="KAK3097479.1"/>
    </source>
</evidence>
<dbReference type="PANTHER" id="PTHR13367">
    <property type="entry name" value="UBIQUITIN THIOESTERASE"/>
    <property type="match status" value="1"/>
</dbReference>
<dbReference type="AlphaFoldDB" id="A0AA88YA42"/>
<evidence type="ECO:0000256" key="2">
    <source>
        <dbReference type="ARBA" id="ARBA00004123"/>
    </source>
</evidence>
<evidence type="ECO:0000256" key="4">
    <source>
        <dbReference type="ARBA" id="ARBA00005865"/>
    </source>
</evidence>
<keyword evidence="14" id="KW-0862">Zinc</keyword>
<name>A0AA88YA42_PINIB</name>
<dbReference type="Pfam" id="PF01754">
    <property type="entry name" value="zf-A20"/>
    <property type="match status" value="1"/>
</dbReference>
<comment type="similarity">
    <text evidence="4">Belongs to the peptidase C64 family.</text>
</comment>
<dbReference type="Gene3D" id="1.10.8.10">
    <property type="entry name" value="DNA helicase RuvA subunit, C-terminal domain"/>
    <property type="match status" value="1"/>
</dbReference>
<dbReference type="GO" id="GO:0070530">
    <property type="term" value="F:K63-linked polyubiquitin modification-dependent protein binding"/>
    <property type="evidence" value="ECO:0007669"/>
    <property type="project" value="TreeGrafter"/>
</dbReference>
<dbReference type="GO" id="GO:0051028">
    <property type="term" value="P:mRNA transport"/>
    <property type="evidence" value="ECO:0007669"/>
    <property type="project" value="InterPro"/>
</dbReference>
<dbReference type="PROSITE" id="PS50802">
    <property type="entry name" value="OTU"/>
    <property type="match status" value="1"/>
</dbReference>
<evidence type="ECO:0000259" key="18">
    <source>
        <dbReference type="PROSITE" id="PS51036"/>
    </source>
</evidence>
<dbReference type="PROSITE" id="PS51036">
    <property type="entry name" value="ZF_A20"/>
    <property type="match status" value="2"/>
</dbReference>
<keyword evidence="9" id="KW-0479">Metal-binding</keyword>
<dbReference type="EC" id="3.4.19.12" evidence="5"/>
<dbReference type="GO" id="GO:0003677">
    <property type="term" value="F:DNA binding"/>
    <property type="evidence" value="ECO:0007669"/>
    <property type="project" value="InterPro"/>
</dbReference>
<feature type="region of interest" description="Disordered" evidence="16">
    <location>
        <begin position="864"/>
        <end position="954"/>
    </location>
</feature>
<dbReference type="GO" id="GO:0071947">
    <property type="term" value="P:protein deubiquitination involved in ubiquitin-dependent protein catabolic process"/>
    <property type="evidence" value="ECO:0007669"/>
    <property type="project" value="TreeGrafter"/>
</dbReference>
<dbReference type="Pfam" id="PF02338">
    <property type="entry name" value="OTU"/>
    <property type="match status" value="1"/>
</dbReference>
<dbReference type="SMART" id="SM00259">
    <property type="entry name" value="ZnF_A20"/>
    <property type="match status" value="2"/>
</dbReference>
<organism evidence="19 20">
    <name type="scientific">Pinctada imbricata</name>
    <name type="common">Atlantic pearl-oyster</name>
    <name type="synonym">Pinctada martensii</name>
    <dbReference type="NCBI Taxonomy" id="66713"/>
    <lineage>
        <taxon>Eukaryota</taxon>
        <taxon>Metazoa</taxon>
        <taxon>Spiralia</taxon>
        <taxon>Lophotrochozoa</taxon>
        <taxon>Mollusca</taxon>
        <taxon>Bivalvia</taxon>
        <taxon>Autobranchia</taxon>
        <taxon>Pteriomorphia</taxon>
        <taxon>Pterioida</taxon>
        <taxon>Pterioidea</taxon>
        <taxon>Pteriidae</taxon>
        <taxon>Pinctada</taxon>
    </lineage>
</organism>
<keyword evidence="10" id="KW-0863">Zinc-finger</keyword>
<keyword evidence="12" id="KW-0378">Hydrolase</keyword>
<dbReference type="CDD" id="cd22768">
    <property type="entry name" value="OTU_OTUD7"/>
    <property type="match status" value="1"/>
</dbReference>
<evidence type="ECO:0000256" key="9">
    <source>
        <dbReference type="ARBA" id="ARBA00022723"/>
    </source>
</evidence>
<dbReference type="InterPro" id="IPR005637">
    <property type="entry name" value="TAP_C_dom"/>
</dbReference>
<keyword evidence="7" id="KW-0597">Phosphoprotein</keyword>
<keyword evidence="6" id="KW-0963">Cytoplasm</keyword>
<comment type="catalytic activity">
    <reaction evidence="1">
        <text>Thiol-dependent hydrolysis of ester, thioester, amide, peptide and isopeptide bonds formed by the C-terminal Gly of ubiquitin (a 76-residue protein attached to proteins as an intracellular targeting signal).</text>
        <dbReference type="EC" id="3.4.19.12"/>
    </reaction>
</comment>
<evidence type="ECO:0000313" key="20">
    <source>
        <dbReference type="Proteomes" id="UP001186944"/>
    </source>
</evidence>
<dbReference type="PANTHER" id="PTHR13367:SF27">
    <property type="entry name" value="OTU DOMAIN-CONTAINING PROTEIN"/>
    <property type="match status" value="1"/>
</dbReference>
<dbReference type="InterPro" id="IPR051346">
    <property type="entry name" value="OTU_Deubiquitinase"/>
</dbReference>
<evidence type="ECO:0000256" key="5">
    <source>
        <dbReference type="ARBA" id="ARBA00012759"/>
    </source>
</evidence>
<keyword evidence="13" id="KW-0788">Thiol protease</keyword>
<evidence type="ECO:0000256" key="15">
    <source>
        <dbReference type="ARBA" id="ARBA00023242"/>
    </source>
</evidence>
<evidence type="ECO:0000256" key="6">
    <source>
        <dbReference type="ARBA" id="ARBA00022490"/>
    </source>
</evidence>
<dbReference type="Proteomes" id="UP001186944">
    <property type="component" value="Unassembled WGS sequence"/>
</dbReference>
<comment type="caution">
    <text evidence="19">The sequence shown here is derived from an EMBL/GenBank/DDBJ whole genome shotgun (WGS) entry which is preliminary data.</text>
</comment>
<feature type="region of interest" description="Disordered" evidence="16">
    <location>
        <begin position="241"/>
        <end position="289"/>
    </location>
</feature>
<dbReference type="EMBL" id="VSWD01000007">
    <property type="protein sequence ID" value="KAK3097479.1"/>
    <property type="molecule type" value="Genomic_DNA"/>
</dbReference>
<evidence type="ECO:0000256" key="8">
    <source>
        <dbReference type="ARBA" id="ARBA00022670"/>
    </source>
</evidence>
<keyword evidence="20" id="KW-1185">Reference proteome</keyword>
<gene>
    <name evidence="19" type="ORF">FSP39_009970</name>
</gene>
<evidence type="ECO:0000256" key="11">
    <source>
        <dbReference type="ARBA" id="ARBA00022786"/>
    </source>
</evidence>
<dbReference type="GO" id="GO:0071108">
    <property type="term" value="P:protein K48-linked deubiquitination"/>
    <property type="evidence" value="ECO:0007669"/>
    <property type="project" value="TreeGrafter"/>
</dbReference>
<comment type="subcellular location">
    <subcellularLocation>
        <location evidence="3">Cytoplasm</location>
    </subcellularLocation>
    <subcellularLocation>
        <location evidence="2">Nucleus</location>
    </subcellularLocation>
</comment>
<feature type="region of interest" description="Disordered" evidence="16">
    <location>
        <begin position="53"/>
        <end position="87"/>
    </location>
</feature>
<dbReference type="GO" id="GO:0005634">
    <property type="term" value="C:nucleus"/>
    <property type="evidence" value="ECO:0007669"/>
    <property type="project" value="UniProtKB-SubCell"/>
</dbReference>
<keyword evidence="11" id="KW-0833">Ubl conjugation pathway</keyword>
<dbReference type="GO" id="GO:0070536">
    <property type="term" value="P:protein K63-linked deubiquitination"/>
    <property type="evidence" value="ECO:0007669"/>
    <property type="project" value="TreeGrafter"/>
</dbReference>
<dbReference type="Pfam" id="PF03943">
    <property type="entry name" value="TAP_C"/>
    <property type="match status" value="1"/>
</dbReference>
<evidence type="ECO:0000256" key="14">
    <source>
        <dbReference type="ARBA" id="ARBA00022833"/>
    </source>
</evidence>
<dbReference type="GO" id="GO:0005737">
    <property type="term" value="C:cytoplasm"/>
    <property type="evidence" value="ECO:0007669"/>
    <property type="project" value="UniProtKB-SubCell"/>
</dbReference>
<accession>A0AA88YA42</accession>
<feature type="compositionally biased region" description="Pro residues" evidence="16">
    <location>
        <begin position="63"/>
        <end position="73"/>
    </location>
</feature>
<protein>
    <recommendedName>
        <fullName evidence="5">ubiquitinyl hydrolase 1</fullName>
        <ecNumber evidence="5">3.4.19.12</ecNumber>
    </recommendedName>
</protein>
<dbReference type="GO" id="GO:0035871">
    <property type="term" value="P:protein K11-linked deubiquitination"/>
    <property type="evidence" value="ECO:0007669"/>
    <property type="project" value="TreeGrafter"/>
</dbReference>
<sequence length="1040" mass="116036">MDKQRLLKQFVERTGLEPEAAADLLAKSHWDYAKAFHLFEDCLKTGKIKPLYPHTGPTNSPSKVPPQTPPKPSTVPSGIQSGFGPANSELRDVYERVRHPGSGTQWMDPYGEVRRPVERVVPIQIEQQGYIPARPLSGHQPTKSSPVHIQSRPASEFISPKPVTENLGQISGQKLLPGRQCADTGTHNPSQTGKLNSMTHIVSKDLGPGPMNTKQSVFKEPYPVTKPQVTTQVKAPVSYTTSNMPAQISPGTTKAPVTTTTSLPVPTKTDNQSNNPPKSPASSPRPLKRGISKIVENEYLVTETRNNLLHDIEEDSHDHMYVQTFVLPDLTKFPADYRAFLEKDLIETSTLVSLEQAGRLNWWAEMGVCQRLLPMATTGDGNCLLHAASLAMWGIHDRELMLRRALYDTLTCTKYSKALHRRWKWQQTELNKEAGLILEEDEWKAEWTGILKLATTKPRTLPGMRRNSSCCDSPVTKAVEDTPVIYESLEEFHVFVLAHVLQRAIIVVADIMLKDSQGDALAPIPFGGIYLPLECESRCCFKTPLLLTYDAAHFSALVPMAREGTPQEEKPSLPDSIPLVGPDLSLLPVHFLVDPGPDYSWNDNKGSGNHKLKYSYEDKLNILKQYLDVEKLPATNMEYDSDSDKKSSGSYESDDNLGCIGKEKKKEGKVKDQLHSVTKQFGSLGKSMSKKLRKNFGSVGKALKSMGPDQKGSKSSIGSGLTQSTRVPLTIAAMSEQEQMFVWCARIQAKWSDVHKNMIQNYMKDARDRFLQDKEIRTARGEEIRRRSMEILPQDLGRIKCISPGCEMFGSPENHYMCSRCFMEQKRQAIDQEKVKSGTLPSKGKKPEGDGVLSFGKSKFYIESDGESDSTDTVQKNTSKVLEKPSVAKQQGKLLIDDRNEKRDMTPALRPKSENVPVLRENTCMSSNDRDARAKSQGQMNNVRARTPSPDYDNVDYGPYKRTAAPESPKFFPKAIPVSQSPKQHQKGPVIPVPEKGTQARACRTPGCAFYGSPEQNDFCSGCYKRSKQHYAHNPQLTRL</sequence>
<keyword evidence="8" id="KW-0645">Protease</keyword>
<dbReference type="InterPro" id="IPR002653">
    <property type="entry name" value="Znf_A20"/>
</dbReference>
<evidence type="ECO:0000259" key="17">
    <source>
        <dbReference type="PROSITE" id="PS50802"/>
    </source>
</evidence>
<evidence type="ECO:0000256" key="12">
    <source>
        <dbReference type="ARBA" id="ARBA00022801"/>
    </source>
</evidence>
<dbReference type="GO" id="GO:0008270">
    <property type="term" value="F:zinc ion binding"/>
    <property type="evidence" value="ECO:0007669"/>
    <property type="project" value="UniProtKB-KW"/>
</dbReference>
<feature type="domain" description="A20-type" evidence="18">
    <location>
        <begin position="795"/>
        <end position="830"/>
    </location>
</feature>
<reference evidence="19" key="1">
    <citation type="submission" date="2019-08" db="EMBL/GenBank/DDBJ databases">
        <title>The improved chromosome-level genome for the pearl oyster Pinctada fucata martensii using PacBio sequencing and Hi-C.</title>
        <authorList>
            <person name="Zheng Z."/>
        </authorList>
    </citation>
    <scope>NUCLEOTIDE SEQUENCE</scope>
    <source>
        <strain evidence="19">ZZ-2019</strain>
        <tissue evidence="19">Adductor muscle</tissue>
    </source>
</reference>
<keyword evidence="15" id="KW-0539">Nucleus</keyword>
<feature type="compositionally biased region" description="Basic and acidic residues" evidence="16">
    <location>
        <begin position="895"/>
        <end position="905"/>
    </location>
</feature>
<dbReference type="InterPro" id="IPR003323">
    <property type="entry name" value="OTU_dom"/>
</dbReference>
<evidence type="ECO:0000256" key="10">
    <source>
        <dbReference type="ARBA" id="ARBA00022771"/>
    </source>
</evidence>
<feature type="region of interest" description="Disordered" evidence="16">
    <location>
        <begin position="637"/>
        <end position="665"/>
    </location>
</feature>
<evidence type="ECO:0000256" key="7">
    <source>
        <dbReference type="ARBA" id="ARBA00022553"/>
    </source>
</evidence>
<feature type="region of interest" description="Disordered" evidence="16">
    <location>
        <begin position="979"/>
        <end position="998"/>
    </location>
</feature>